<name>A0A9N9EA06_9GLOM</name>
<sequence>MNQIDTIPMTDENVIIKAKYVVYGESIARKLVVSKDIKLEELEYKLRERFNVNYDRGVEIYYIDDDNDHIIITFEDELALALESSKLPVFGLTIKPKNFDKVCTYPRLVKGKIGELIEVLIESRWLTTSNATREDTIAWGTDIFTDDSDILKAVTHSEKVDLTDIPPRHDLIVTIRFLPGCLKYSGSARQGINTLSYGPHESSYIIEEVRIIPISNEKSEHHRYYDQHYDTASY</sequence>
<dbReference type="Gene3D" id="3.10.20.90">
    <property type="entry name" value="Phosphatidylinositol 3-kinase Catalytic Subunit, Chain A, domain 1"/>
    <property type="match status" value="1"/>
</dbReference>
<evidence type="ECO:0000259" key="1">
    <source>
        <dbReference type="PROSITE" id="PS51745"/>
    </source>
</evidence>
<organism evidence="2 3">
    <name type="scientific">Dentiscutata erythropus</name>
    <dbReference type="NCBI Taxonomy" id="1348616"/>
    <lineage>
        <taxon>Eukaryota</taxon>
        <taxon>Fungi</taxon>
        <taxon>Fungi incertae sedis</taxon>
        <taxon>Mucoromycota</taxon>
        <taxon>Glomeromycotina</taxon>
        <taxon>Glomeromycetes</taxon>
        <taxon>Diversisporales</taxon>
        <taxon>Gigasporaceae</taxon>
        <taxon>Dentiscutata</taxon>
    </lineage>
</organism>
<dbReference type="SMART" id="SM00666">
    <property type="entry name" value="PB1"/>
    <property type="match status" value="1"/>
</dbReference>
<evidence type="ECO:0000313" key="3">
    <source>
        <dbReference type="Proteomes" id="UP000789405"/>
    </source>
</evidence>
<dbReference type="InterPro" id="IPR036609">
    <property type="entry name" value="LCCL_sf"/>
</dbReference>
<accession>A0A9N9EA06</accession>
<dbReference type="InterPro" id="IPR053793">
    <property type="entry name" value="PB1-like"/>
</dbReference>
<protein>
    <submittedName>
        <fullName evidence="2">6478_t:CDS:1</fullName>
    </submittedName>
</protein>
<dbReference type="InterPro" id="IPR000270">
    <property type="entry name" value="PB1_dom"/>
</dbReference>
<dbReference type="OrthoDB" id="3596986at2759"/>
<evidence type="ECO:0000313" key="2">
    <source>
        <dbReference type="EMBL" id="CAG8665517.1"/>
    </source>
</evidence>
<keyword evidence="3" id="KW-1185">Reference proteome</keyword>
<proteinExistence type="predicted"/>
<dbReference type="EMBL" id="CAJVPY010006585">
    <property type="protein sequence ID" value="CAG8665517.1"/>
    <property type="molecule type" value="Genomic_DNA"/>
</dbReference>
<dbReference type="Gene3D" id="2.170.130.20">
    <property type="entry name" value="LCCL-like domain"/>
    <property type="match status" value="1"/>
</dbReference>
<dbReference type="Pfam" id="PF00564">
    <property type="entry name" value="PB1"/>
    <property type="match status" value="1"/>
</dbReference>
<feature type="domain" description="PB1" evidence="1">
    <location>
        <begin position="13"/>
        <end position="92"/>
    </location>
</feature>
<gene>
    <name evidence="2" type="ORF">DERYTH_LOCUS10938</name>
</gene>
<dbReference type="AlphaFoldDB" id="A0A9N9EA06"/>
<dbReference type="Proteomes" id="UP000789405">
    <property type="component" value="Unassembled WGS sequence"/>
</dbReference>
<dbReference type="PROSITE" id="PS51745">
    <property type="entry name" value="PB1"/>
    <property type="match status" value="1"/>
</dbReference>
<dbReference type="SUPFAM" id="SSF54277">
    <property type="entry name" value="CAD &amp; PB1 domains"/>
    <property type="match status" value="1"/>
</dbReference>
<reference evidence="2" key="1">
    <citation type="submission" date="2021-06" db="EMBL/GenBank/DDBJ databases">
        <authorList>
            <person name="Kallberg Y."/>
            <person name="Tangrot J."/>
            <person name="Rosling A."/>
        </authorList>
    </citation>
    <scope>NUCLEOTIDE SEQUENCE</scope>
    <source>
        <strain evidence="2">MA453B</strain>
    </source>
</reference>
<comment type="caution">
    <text evidence="2">The sequence shown here is derived from an EMBL/GenBank/DDBJ whole genome shotgun (WGS) entry which is preliminary data.</text>
</comment>